<accession>A0A318RF72</accession>
<name>A0A318RF72_WILLI</name>
<evidence type="ECO:0000313" key="2">
    <source>
        <dbReference type="Proteomes" id="UP000247591"/>
    </source>
</evidence>
<dbReference type="EMBL" id="QJSP01000047">
    <property type="protein sequence ID" value="PYE11102.1"/>
    <property type="molecule type" value="Genomic_DNA"/>
</dbReference>
<evidence type="ECO:0000313" key="1">
    <source>
        <dbReference type="EMBL" id="PYE11102.1"/>
    </source>
</evidence>
<evidence type="ECO:0008006" key="3">
    <source>
        <dbReference type="Google" id="ProtNLM"/>
    </source>
</evidence>
<sequence>MIVAESPSRVVWSSLWARRPDALVQFDLLTGRGGTDLRWTLLVEEPLPDESLTGHIRKRIGTLINANLRYTYGQ</sequence>
<dbReference type="AlphaFoldDB" id="A0A318RF72"/>
<gene>
    <name evidence="1" type="ORF">DFR67_1472</name>
</gene>
<keyword evidence="2" id="KW-1185">Reference proteome</keyword>
<proteinExistence type="predicted"/>
<reference evidence="1 2" key="1">
    <citation type="submission" date="2018-06" db="EMBL/GenBank/DDBJ databases">
        <title>Genomic Encyclopedia of Type Strains, Phase IV (KMG-IV): sequencing the most valuable type-strain genomes for metagenomic binning, comparative biology and taxonomic classification.</title>
        <authorList>
            <person name="Goeker M."/>
        </authorList>
    </citation>
    <scope>NUCLEOTIDE SEQUENCE [LARGE SCALE GENOMIC DNA]</scope>
    <source>
        <strain evidence="1 2">DSM 45521</strain>
    </source>
</reference>
<comment type="caution">
    <text evidence="1">The sequence shown here is derived from an EMBL/GenBank/DDBJ whole genome shotgun (WGS) entry which is preliminary data.</text>
</comment>
<dbReference type="Proteomes" id="UP000247591">
    <property type="component" value="Unassembled WGS sequence"/>
</dbReference>
<protein>
    <recommendedName>
        <fullName evidence="3">Polyketide cyclase/dehydrase/lipid transport protein</fullName>
    </recommendedName>
</protein>
<dbReference type="RefSeq" id="WP_342766766.1">
    <property type="nucleotide sequence ID" value="NZ_QJSP01000047.1"/>
</dbReference>
<organism evidence="1 2">
    <name type="scientific">Williamsia limnetica</name>
    <dbReference type="NCBI Taxonomy" id="882452"/>
    <lineage>
        <taxon>Bacteria</taxon>
        <taxon>Bacillati</taxon>
        <taxon>Actinomycetota</taxon>
        <taxon>Actinomycetes</taxon>
        <taxon>Mycobacteriales</taxon>
        <taxon>Nocardiaceae</taxon>
        <taxon>Williamsia</taxon>
    </lineage>
</organism>